<name>A0A2T2YJ07_9BACT</name>
<dbReference type="PANTHER" id="PTHR43312:SF1">
    <property type="entry name" value="NADP-DEPENDENT OXIDOREDUCTASE DOMAIN-CONTAINING PROTEIN"/>
    <property type="match status" value="1"/>
</dbReference>
<dbReference type="InterPro" id="IPR053135">
    <property type="entry name" value="AKR2_Oxidoreductase"/>
</dbReference>
<keyword evidence="3" id="KW-1185">Reference proteome</keyword>
<comment type="caution">
    <text evidence="2">The sequence shown here is derived from an EMBL/GenBank/DDBJ whole genome shotgun (WGS) entry which is preliminary data.</text>
</comment>
<dbReference type="CDD" id="cd19095">
    <property type="entry name" value="AKR_PA4992-like"/>
    <property type="match status" value="1"/>
</dbReference>
<reference evidence="2 3" key="1">
    <citation type="submission" date="2018-03" db="EMBL/GenBank/DDBJ databases">
        <title>Adhaeribacter sp. HMF7605 Genome sequencing and assembly.</title>
        <authorList>
            <person name="Kang H."/>
            <person name="Kang J."/>
            <person name="Cha I."/>
            <person name="Kim H."/>
            <person name="Joh K."/>
        </authorList>
    </citation>
    <scope>NUCLEOTIDE SEQUENCE [LARGE SCALE GENOMIC DNA]</scope>
    <source>
        <strain evidence="2 3">HMF7605</strain>
    </source>
</reference>
<gene>
    <name evidence="2" type="ORF">AHMF7605_19185</name>
</gene>
<sequence>MEDYPHKPQSYSRRDATKLIAAAGASAFLNTPIDSLGAPANMLVRKIPSTNEPLPVVGLGTWQTFDVSPSPTVRAPLKEVLRQFVAMGGKLIDSSPMYGESEVVVGDLADELKVIKKLFMATKVWTQGRQQGITQMETSMREMRRNPLDLMQIHNLVDWQTHLATLRQWKAVGRIRYIGITHYLVSAFDNLEKIMRSESIDFVQLNYNITTREAANRLLPLAQDKNIAVIVNRPFESGSLFSAVKDKPLPEWAREFDCASWGQFFLKYILAHPAITCVIPATSKIKHLTDNMGAGYGRLPDAATRKRMEQYIEKLI</sequence>
<dbReference type="InterPro" id="IPR036812">
    <property type="entry name" value="NAD(P)_OxRdtase_dom_sf"/>
</dbReference>
<organism evidence="2 3">
    <name type="scientific">Adhaeribacter arboris</name>
    <dbReference type="NCBI Taxonomy" id="2072846"/>
    <lineage>
        <taxon>Bacteria</taxon>
        <taxon>Pseudomonadati</taxon>
        <taxon>Bacteroidota</taxon>
        <taxon>Cytophagia</taxon>
        <taxon>Cytophagales</taxon>
        <taxon>Hymenobacteraceae</taxon>
        <taxon>Adhaeribacter</taxon>
    </lineage>
</organism>
<proteinExistence type="predicted"/>
<dbReference type="PANTHER" id="PTHR43312">
    <property type="entry name" value="D-THREO-ALDOSE 1-DEHYDROGENASE"/>
    <property type="match status" value="1"/>
</dbReference>
<dbReference type="InterPro" id="IPR023210">
    <property type="entry name" value="NADP_OxRdtase_dom"/>
</dbReference>
<evidence type="ECO:0000313" key="2">
    <source>
        <dbReference type="EMBL" id="PSR55479.1"/>
    </source>
</evidence>
<feature type="domain" description="NADP-dependent oxidoreductase" evidence="1">
    <location>
        <begin position="57"/>
        <end position="301"/>
    </location>
</feature>
<dbReference type="Pfam" id="PF00248">
    <property type="entry name" value="Aldo_ket_red"/>
    <property type="match status" value="1"/>
</dbReference>
<dbReference type="Proteomes" id="UP000240357">
    <property type="component" value="Unassembled WGS sequence"/>
</dbReference>
<accession>A0A2T2YJ07</accession>
<evidence type="ECO:0000313" key="3">
    <source>
        <dbReference type="Proteomes" id="UP000240357"/>
    </source>
</evidence>
<dbReference type="Gene3D" id="3.20.20.100">
    <property type="entry name" value="NADP-dependent oxidoreductase domain"/>
    <property type="match status" value="1"/>
</dbReference>
<evidence type="ECO:0000259" key="1">
    <source>
        <dbReference type="Pfam" id="PF00248"/>
    </source>
</evidence>
<dbReference type="OrthoDB" id="9783572at2"/>
<dbReference type="AlphaFoldDB" id="A0A2T2YJ07"/>
<dbReference type="EMBL" id="PYFT01000001">
    <property type="protein sequence ID" value="PSR55479.1"/>
    <property type="molecule type" value="Genomic_DNA"/>
</dbReference>
<protein>
    <submittedName>
        <fullName evidence="2">Aldo/keto reductase</fullName>
    </submittedName>
</protein>
<dbReference type="RefSeq" id="WP_106931658.1">
    <property type="nucleotide sequence ID" value="NZ_PYFT01000001.1"/>
</dbReference>
<dbReference type="SUPFAM" id="SSF51430">
    <property type="entry name" value="NAD(P)-linked oxidoreductase"/>
    <property type="match status" value="1"/>
</dbReference>